<gene>
    <name evidence="7" type="ORF">KJP28_13490</name>
</gene>
<dbReference type="Pfam" id="PF02803">
    <property type="entry name" value="Thiolase_C"/>
    <property type="match status" value="1"/>
</dbReference>
<sequence length="398" mass="42459">MSAFIPYGAYWSTPFARWQGSFAHLHSIEFAAHVTKSALAERDIGVEAFDFAAYGLTVPQYRSFYGTPWFTAMIGATHLAGPTVNQACATGARLLSTAMGEMATSGVQTALIASGDRTSNGPHAYYPAPDKPGGTGIGENIVMESFNRDPFAKCAMVDTADNVARKVGITTEEQHEVAAYRATQYEDALKDDRAFQKRYMAAAFAVPDAGFRKTIKTLNGDEGIYPSSPEKMASLKPVMPEGSVTFAGQTHPADGSAALVVCATEDRARDLGKPGAPIIEVLAVAQGRDDVAHMPAAPIRAAHRALDLAALTIDDIDVIKSHNPFAVNDIAFARAFDLDWKKMNNFGSSLVWGHPQGPTGLRALIEMIEELEIRGGGTGLFQGCAAGDSAMAVILKVR</sequence>
<dbReference type="PANTHER" id="PTHR18919:SF107">
    <property type="entry name" value="ACETYL-COA ACETYLTRANSFERASE, CYTOSOLIC"/>
    <property type="match status" value="1"/>
</dbReference>
<evidence type="ECO:0000313" key="7">
    <source>
        <dbReference type="EMBL" id="MBV7379939.1"/>
    </source>
</evidence>
<organism evidence="7 8">
    <name type="scientific">Maritimibacter dapengensis</name>
    <dbReference type="NCBI Taxonomy" id="2836868"/>
    <lineage>
        <taxon>Bacteria</taxon>
        <taxon>Pseudomonadati</taxon>
        <taxon>Pseudomonadota</taxon>
        <taxon>Alphaproteobacteria</taxon>
        <taxon>Rhodobacterales</taxon>
        <taxon>Roseobacteraceae</taxon>
        <taxon>Maritimibacter</taxon>
    </lineage>
</organism>
<evidence type="ECO:0000256" key="1">
    <source>
        <dbReference type="ARBA" id="ARBA00010982"/>
    </source>
</evidence>
<protein>
    <submittedName>
        <fullName evidence="7">Thiolase family protein</fullName>
    </submittedName>
</protein>
<comment type="similarity">
    <text evidence="1 4">Belongs to the thiolase-like superfamily. Thiolase family.</text>
</comment>
<dbReference type="Pfam" id="PF00108">
    <property type="entry name" value="Thiolase_N"/>
    <property type="match status" value="1"/>
</dbReference>
<accession>A0ABS6T3W8</accession>
<evidence type="ECO:0000313" key="8">
    <source>
        <dbReference type="Proteomes" id="UP000756530"/>
    </source>
</evidence>
<dbReference type="CDD" id="cd00751">
    <property type="entry name" value="thiolase"/>
    <property type="match status" value="1"/>
</dbReference>
<dbReference type="InterPro" id="IPR002155">
    <property type="entry name" value="Thiolase"/>
</dbReference>
<feature type="domain" description="Thiolase N-terminal" evidence="5">
    <location>
        <begin position="13"/>
        <end position="264"/>
    </location>
</feature>
<proteinExistence type="inferred from homology"/>
<dbReference type="RefSeq" id="WP_218393141.1">
    <property type="nucleotide sequence ID" value="NZ_JAHUZE010000003.1"/>
</dbReference>
<evidence type="ECO:0000256" key="3">
    <source>
        <dbReference type="ARBA" id="ARBA00023315"/>
    </source>
</evidence>
<dbReference type="InterPro" id="IPR020617">
    <property type="entry name" value="Thiolase_C"/>
</dbReference>
<reference evidence="7 8" key="1">
    <citation type="submission" date="2021-05" db="EMBL/GenBank/DDBJ databases">
        <title>Culturable bacteria isolated from Daya Bay.</title>
        <authorList>
            <person name="Zheng W."/>
            <person name="Yu S."/>
            <person name="Huang Y."/>
        </authorList>
    </citation>
    <scope>NUCLEOTIDE SEQUENCE [LARGE SCALE GENOMIC DNA]</scope>
    <source>
        <strain evidence="7 8">DP4N28-5</strain>
    </source>
</reference>
<name>A0ABS6T3W8_9RHOB</name>
<evidence type="ECO:0000259" key="6">
    <source>
        <dbReference type="Pfam" id="PF02803"/>
    </source>
</evidence>
<dbReference type="InterPro" id="IPR020616">
    <property type="entry name" value="Thiolase_N"/>
</dbReference>
<dbReference type="EMBL" id="JAHUZE010000003">
    <property type="protein sequence ID" value="MBV7379939.1"/>
    <property type="molecule type" value="Genomic_DNA"/>
</dbReference>
<dbReference type="PIRSF" id="PIRSF000429">
    <property type="entry name" value="Ac-CoA_Ac_transf"/>
    <property type="match status" value="1"/>
</dbReference>
<keyword evidence="3 4" id="KW-0012">Acyltransferase</keyword>
<dbReference type="PANTHER" id="PTHR18919">
    <property type="entry name" value="ACETYL-COA C-ACYLTRANSFERASE"/>
    <property type="match status" value="1"/>
</dbReference>
<keyword evidence="2 4" id="KW-0808">Transferase</keyword>
<keyword evidence="8" id="KW-1185">Reference proteome</keyword>
<comment type="caution">
    <text evidence="7">The sequence shown here is derived from an EMBL/GenBank/DDBJ whole genome shotgun (WGS) entry which is preliminary data.</text>
</comment>
<evidence type="ECO:0000259" key="5">
    <source>
        <dbReference type="Pfam" id="PF00108"/>
    </source>
</evidence>
<evidence type="ECO:0000256" key="2">
    <source>
        <dbReference type="ARBA" id="ARBA00022679"/>
    </source>
</evidence>
<evidence type="ECO:0000256" key="4">
    <source>
        <dbReference type="RuleBase" id="RU003557"/>
    </source>
</evidence>
<feature type="domain" description="Thiolase C-terminal" evidence="6">
    <location>
        <begin position="282"/>
        <end position="396"/>
    </location>
</feature>
<dbReference type="Proteomes" id="UP000756530">
    <property type="component" value="Unassembled WGS sequence"/>
</dbReference>